<accession>A0ABP5DU77</accession>
<feature type="transmembrane region" description="Helical" evidence="2">
    <location>
        <begin position="126"/>
        <end position="145"/>
    </location>
</feature>
<dbReference type="Pfam" id="PF11241">
    <property type="entry name" value="DUF3043"/>
    <property type="match status" value="1"/>
</dbReference>
<comment type="caution">
    <text evidence="3">The sequence shown here is derived from an EMBL/GenBank/DDBJ whole genome shotgun (WGS) entry which is preliminary data.</text>
</comment>
<proteinExistence type="predicted"/>
<feature type="region of interest" description="Disordered" evidence="1">
    <location>
        <begin position="1"/>
        <end position="76"/>
    </location>
</feature>
<keyword evidence="2" id="KW-0812">Transmembrane</keyword>
<evidence type="ECO:0000256" key="1">
    <source>
        <dbReference type="SAM" id="MobiDB-lite"/>
    </source>
</evidence>
<feature type="compositionally biased region" description="Polar residues" evidence="1">
    <location>
        <begin position="1"/>
        <end position="13"/>
    </location>
</feature>
<keyword evidence="4" id="KW-1185">Reference proteome</keyword>
<evidence type="ECO:0000256" key="2">
    <source>
        <dbReference type="SAM" id="Phobius"/>
    </source>
</evidence>
<feature type="transmembrane region" description="Helical" evidence="2">
    <location>
        <begin position="103"/>
        <end position="120"/>
    </location>
</feature>
<feature type="compositionally biased region" description="Basic and acidic residues" evidence="1">
    <location>
        <begin position="45"/>
        <end position="62"/>
    </location>
</feature>
<protein>
    <submittedName>
        <fullName evidence="3">DUF3043 domain-containing protein</fullName>
    </submittedName>
</protein>
<organism evidence="3 4">
    <name type="scientific">Nocardiopsis rhodophaea</name>
    <dbReference type="NCBI Taxonomy" id="280238"/>
    <lineage>
        <taxon>Bacteria</taxon>
        <taxon>Bacillati</taxon>
        <taxon>Actinomycetota</taxon>
        <taxon>Actinomycetes</taxon>
        <taxon>Streptosporangiales</taxon>
        <taxon>Nocardiopsidaceae</taxon>
        <taxon>Nocardiopsis</taxon>
    </lineage>
</organism>
<keyword evidence="2" id="KW-1133">Transmembrane helix</keyword>
<evidence type="ECO:0000313" key="3">
    <source>
        <dbReference type="EMBL" id="GAA1986350.1"/>
    </source>
</evidence>
<keyword evidence="2" id="KW-0472">Membrane</keyword>
<name>A0ABP5DU77_9ACTN</name>
<sequence length="199" mass="22904">MTGSARTEATESPQPKGYTPKKGAPTPKRRESAKELRRPLSAPQSRKEAYRQYKERRAREGQRAAQRAGAPKGEERYFRPQDYGPVRAYARDFVDARRSISEFFMYFCLLIIALLFLPAVEFQIAVTYIIWPVMMVSVVAEGIYVSKRIKKNVRELFPNETEGVRGVGWYAAMRQLQIRRLRLPKPQVKPGDPVTPRRG</sequence>
<dbReference type="EMBL" id="BAAAPC010000003">
    <property type="protein sequence ID" value="GAA1986350.1"/>
    <property type="molecule type" value="Genomic_DNA"/>
</dbReference>
<dbReference type="Proteomes" id="UP001501585">
    <property type="component" value="Unassembled WGS sequence"/>
</dbReference>
<gene>
    <name evidence="3" type="ORF">GCM10009799_09790</name>
</gene>
<reference evidence="4" key="1">
    <citation type="journal article" date="2019" name="Int. J. Syst. Evol. Microbiol.">
        <title>The Global Catalogue of Microorganisms (GCM) 10K type strain sequencing project: providing services to taxonomists for standard genome sequencing and annotation.</title>
        <authorList>
            <consortium name="The Broad Institute Genomics Platform"/>
            <consortium name="The Broad Institute Genome Sequencing Center for Infectious Disease"/>
            <person name="Wu L."/>
            <person name="Ma J."/>
        </authorList>
    </citation>
    <scope>NUCLEOTIDE SEQUENCE [LARGE SCALE GENOMIC DNA]</scope>
    <source>
        <strain evidence="4">JCM 15313</strain>
    </source>
</reference>
<feature type="compositionally biased region" description="Basic and acidic residues" evidence="1">
    <location>
        <begin position="28"/>
        <end position="38"/>
    </location>
</feature>
<evidence type="ECO:0000313" key="4">
    <source>
        <dbReference type="Proteomes" id="UP001501585"/>
    </source>
</evidence>
<dbReference type="InterPro" id="IPR021403">
    <property type="entry name" value="DUF3043"/>
</dbReference>
<dbReference type="RefSeq" id="WP_344107214.1">
    <property type="nucleotide sequence ID" value="NZ_BAAAPC010000003.1"/>
</dbReference>